<feature type="domain" description="HTH marR-type" evidence="1">
    <location>
        <begin position="19"/>
        <end position="151"/>
    </location>
</feature>
<dbReference type="PROSITE" id="PS50995">
    <property type="entry name" value="HTH_MARR_2"/>
    <property type="match status" value="1"/>
</dbReference>
<gene>
    <name evidence="2" type="ORF">ABW16_15515</name>
</gene>
<dbReference type="InterPro" id="IPR036388">
    <property type="entry name" value="WH-like_DNA-bd_sf"/>
</dbReference>
<dbReference type="PANTHER" id="PTHR33164">
    <property type="entry name" value="TRANSCRIPTIONAL REGULATOR, MARR FAMILY"/>
    <property type="match status" value="1"/>
</dbReference>
<sequence>MSHPRCSGCELDPDEYDSWQSYLAATLQMTALLDQRLNDVHELSLLEVDVLALLGESPTGRIQMGDLPKSLPALPSRFTRHIRRLEDHGLLHRSVDPWDRRRVMLTITTKGLKAVEHAMITYADSVRAHFIGPLSRPQVSEIAESCGQINEPRSPSPR</sequence>
<proteinExistence type="predicted"/>
<organism evidence="2 3">
    <name type="scientific">Mycolicibacter heraklionensis</name>
    <dbReference type="NCBI Taxonomy" id="512402"/>
    <lineage>
        <taxon>Bacteria</taxon>
        <taxon>Bacillati</taxon>
        <taxon>Actinomycetota</taxon>
        <taxon>Actinomycetes</taxon>
        <taxon>Mycobacteriales</taxon>
        <taxon>Mycobacteriaceae</taxon>
        <taxon>Mycolicibacter</taxon>
    </lineage>
</organism>
<protein>
    <recommendedName>
        <fullName evidence="1">HTH marR-type domain-containing protein</fullName>
    </recommendedName>
</protein>
<dbReference type="Gene3D" id="1.10.10.10">
    <property type="entry name" value="Winged helix-like DNA-binding domain superfamily/Winged helix DNA-binding domain"/>
    <property type="match status" value="1"/>
</dbReference>
<dbReference type="SMART" id="SM00347">
    <property type="entry name" value="HTH_MARR"/>
    <property type="match status" value="1"/>
</dbReference>
<comment type="caution">
    <text evidence="2">The sequence shown here is derived from an EMBL/GenBank/DDBJ whole genome shotgun (WGS) entry which is preliminary data.</text>
</comment>
<evidence type="ECO:0000259" key="1">
    <source>
        <dbReference type="PROSITE" id="PS50995"/>
    </source>
</evidence>
<keyword evidence="3" id="KW-1185">Reference proteome</keyword>
<reference evidence="2 3" key="1">
    <citation type="submission" date="2015-05" db="EMBL/GenBank/DDBJ databases">
        <title>Genome sequence of Mycobacterium heraklionense Davo strain.</title>
        <authorList>
            <person name="Greninger A.L."/>
            <person name="Cunningham G."/>
            <person name="Miller S."/>
        </authorList>
    </citation>
    <scope>NUCLEOTIDE SEQUENCE [LARGE SCALE GENOMIC DNA]</scope>
    <source>
        <strain evidence="2 3">Davo</strain>
    </source>
</reference>
<dbReference type="InterPro" id="IPR036390">
    <property type="entry name" value="WH_DNA-bd_sf"/>
</dbReference>
<dbReference type="SUPFAM" id="SSF46785">
    <property type="entry name" value="Winged helix' DNA-binding domain"/>
    <property type="match status" value="1"/>
</dbReference>
<evidence type="ECO:0000313" key="3">
    <source>
        <dbReference type="Proteomes" id="UP000036464"/>
    </source>
</evidence>
<evidence type="ECO:0000313" key="2">
    <source>
        <dbReference type="EMBL" id="KLO27659.1"/>
    </source>
</evidence>
<dbReference type="InterPro" id="IPR000835">
    <property type="entry name" value="HTH_MarR-typ"/>
</dbReference>
<dbReference type="InterPro" id="IPR039422">
    <property type="entry name" value="MarR/SlyA-like"/>
</dbReference>
<dbReference type="PANTHER" id="PTHR33164:SF43">
    <property type="entry name" value="HTH-TYPE TRANSCRIPTIONAL REPRESSOR YETL"/>
    <property type="match status" value="1"/>
</dbReference>
<dbReference type="Pfam" id="PF01047">
    <property type="entry name" value="MarR"/>
    <property type="match status" value="1"/>
</dbReference>
<dbReference type="Proteomes" id="UP000036464">
    <property type="component" value="Unassembled WGS sequence"/>
</dbReference>
<dbReference type="RefSeq" id="WP_047320083.1">
    <property type="nucleotide sequence ID" value="NZ_LDPO01000013.1"/>
</dbReference>
<name>A0ABR5FD74_9MYCO</name>
<dbReference type="EMBL" id="LDPO01000013">
    <property type="protein sequence ID" value="KLO27659.1"/>
    <property type="molecule type" value="Genomic_DNA"/>
</dbReference>
<accession>A0ABR5FD74</accession>